<accession>A0A5N6C107</accession>
<dbReference type="InterPro" id="IPR002560">
    <property type="entry name" value="Transposase_DDE"/>
</dbReference>
<organism evidence="2 3">
    <name type="scientific">Microbispora catharanthi</name>
    <dbReference type="NCBI Taxonomy" id="1712871"/>
    <lineage>
        <taxon>Bacteria</taxon>
        <taxon>Bacillati</taxon>
        <taxon>Actinomycetota</taxon>
        <taxon>Actinomycetes</taxon>
        <taxon>Streptosporangiales</taxon>
        <taxon>Streptosporangiaceae</taxon>
        <taxon>Microbispora</taxon>
    </lineage>
</organism>
<evidence type="ECO:0000313" key="3">
    <source>
        <dbReference type="Proteomes" id="UP000313066"/>
    </source>
</evidence>
<proteinExistence type="predicted"/>
<name>A0A5N6C107_9ACTN</name>
<dbReference type="AlphaFoldDB" id="A0A5N6C107"/>
<evidence type="ECO:0000313" key="2">
    <source>
        <dbReference type="EMBL" id="KAB8186391.1"/>
    </source>
</evidence>
<reference evidence="2 3" key="1">
    <citation type="submission" date="2019-10" db="EMBL/GenBank/DDBJ databases">
        <title>Nonomuraea sp. nov., isolated from Phyllanthus amarus.</title>
        <authorList>
            <person name="Klykleung N."/>
            <person name="Tanasupawat S."/>
        </authorList>
    </citation>
    <scope>NUCLEOTIDE SEQUENCE [LARGE SCALE GENOMIC DNA]</scope>
    <source>
        <strain evidence="2 3">CR1-09</strain>
    </source>
</reference>
<comment type="caution">
    <text evidence="2">The sequence shown here is derived from an EMBL/GenBank/DDBJ whole genome shotgun (WGS) entry which is preliminary data.</text>
</comment>
<dbReference type="EMBL" id="VDMA02000003">
    <property type="protein sequence ID" value="KAB8186391.1"/>
    <property type="molecule type" value="Genomic_DNA"/>
</dbReference>
<protein>
    <recommendedName>
        <fullName evidence="1">Transposase IS204/IS1001/IS1096/IS1165 DDE domain-containing protein</fullName>
    </recommendedName>
</protein>
<dbReference type="Proteomes" id="UP000313066">
    <property type="component" value="Unassembled WGS sequence"/>
</dbReference>
<sequence length="133" mass="14842">MVLLVEGRTAEGEASRRTLHTGESLLTDKQRARLEALFADEDHAEVEATWGVYRRAITAYREPDKTGKQLMWGVIDSVVSGLPAALKEIRKLGRTLKLRAADVLAVLRPPRHQLGFRNLTNCTPKCDVSLYSV</sequence>
<feature type="domain" description="Transposase IS204/IS1001/IS1096/IS1165 DDE" evidence="1">
    <location>
        <begin position="13"/>
        <end position="108"/>
    </location>
</feature>
<evidence type="ECO:0000259" key="1">
    <source>
        <dbReference type="Pfam" id="PF01610"/>
    </source>
</evidence>
<keyword evidence="3" id="KW-1185">Reference proteome</keyword>
<dbReference type="Pfam" id="PF01610">
    <property type="entry name" value="DDE_Tnp_ISL3"/>
    <property type="match status" value="1"/>
</dbReference>
<gene>
    <name evidence="2" type="ORF">FH610_006145</name>
</gene>